<proteinExistence type="predicted"/>
<dbReference type="InParanoid" id="A0A1D6EEM9"/>
<name>A0A1D6EEM9_MAIZE</name>
<evidence type="ECO:0000313" key="1">
    <source>
        <dbReference type="EMBL" id="ONM18670.1"/>
    </source>
</evidence>
<organism evidence="1">
    <name type="scientific">Zea mays</name>
    <name type="common">Maize</name>
    <dbReference type="NCBI Taxonomy" id="4577"/>
    <lineage>
        <taxon>Eukaryota</taxon>
        <taxon>Viridiplantae</taxon>
        <taxon>Streptophyta</taxon>
        <taxon>Embryophyta</taxon>
        <taxon>Tracheophyta</taxon>
        <taxon>Spermatophyta</taxon>
        <taxon>Magnoliopsida</taxon>
        <taxon>Liliopsida</taxon>
        <taxon>Poales</taxon>
        <taxon>Poaceae</taxon>
        <taxon>PACMAD clade</taxon>
        <taxon>Panicoideae</taxon>
        <taxon>Andropogonodae</taxon>
        <taxon>Andropogoneae</taxon>
        <taxon>Tripsacinae</taxon>
        <taxon>Zea</taxon>
    </lineage>
</organism>
<sequence>MYYLADEPGVHFVWQPNKELSVLAMLRAFNDYYIKDCGIISPPEGDLMVVANAGDSRVVLGTASDNGVVTPSSSSST</sequence>
<gene>
    <name evidence="1" type="ORF">ZEAMMB73_Zm00001d004241</name>
</gene>
<dbReference type="EMBL" id="CM007648">
    <property type="protein sequence ID" value="ONM18670.1"/>
    <property type="molecule type" value="Genomic_DNA"/>
</dbReference>
<reference evidence="1" key="1">
    <citation type="submission" date="2015-12" db="EMBL/GenBank/DDBJ databases">
        <title>Update maize B73 reference genome by single molecule sequencing technologies.</title>
        <authorList>
            <consortium name="Maize Genome Sequencing Project"/>
            <person name="Ware D."/>
        </authorList>
    </citation>
    <scope>NUCLEOTIDE SEQUENCE [LARGE SCALE GENOMIC DNA]</scope>
    <source>
        <tissue evidence="1">Seedling</tissue>
    </source>
</reference>
<dbReference type="AlphaFoldDB" id="A0A1D6EEM9"/>
<protein>
    <submittedName>
        <fullName evidence="1">Uncharacterized protein</fullName>
    </submittedName>
</protein>
<accession>A0A1D6EEM9</accession>